<dbReference type="InterPro" id="IPR045428">
    <property type="entry name" value="EACC1"/>
</dbReference>
<dbReference type="RefSeq" id="WP_104429337.1">
    <property type="nucleotide sequence ID" value="NZ_PTIZ01000007.1"/>
</dbReference>
<name>A0A2S6HBG3_9GAMM</name>
<dbReference type="Proteomes" id="UP000240010">
    <property type="component" value="Unassembled WGS sequence"/>
</dbReference>
<sequence>MNYPLEIHLFNGSYQSLAEQLKANGIEFSERHQFSAAPATAQVVLELAGILKTAAPWASLAAVLIAWLKNRAGRKVIITTKDQGTIHVEGMSITEVERILEKTQFVSAIESRNEESA</sequence>
<dbReference type="AlphaFoldDB" id="A0A2S6HBG3"/>
<dbReference type="EMBL" id="PTIZ01000007">
    <property type="protein sequence ID" value="PPK74792.1"/>
    <property type="molecule type" value="Genomic_DNA"/>
</dbReference>
<gene>
    <name evidence="1" type="ORF">B0F87_10735</name>
</gene>
<reference evidence="1 2" key="1">
    <citation type="submission" date="2018-02" db="EMBL/GenBank/DDBJ databases">
        <title>Subsurface microbial communities from deep shales in Ohio and West Virginia, USA.</title>
        <authorList>
            <person name="Wrighton K."/>
        </authorList>
    </citation>
    <scope>NUCLEOTIDE SEQUENCE [LARGE SCALE GENOMIC DNA]</scope>
    <source>
        <strain evidence="1 2">OWC-DMM</strain>
    </source>
</reference>
<evidence type="ECO:0000313" key="1">
    <source>
        <dbReference type="EMBL" id="PPK74792.1"/>
    </source>
</evidence>
<dbReference type="Pfam" id="PF19953">
    <property type="entry name" value="EACC1"/>
    <property type="match status" value="1"/>
</dbReference>
<protein>
    <submittedName>
        <fullName evidence="1">Uncharacterized protein</fullName>
    </submittedName>
</protein>
<accession>A0A2S6HBG3</accession>
<organism evidence="1 2">
    <name type="scientific">Methylobacter tundripaludum</name>
    <dbReference type="NCBI Taxonomy" id="173365"/>
    <lineage>
        <taxon>Bacteria</taxon>
        <taxon>Pseudomonadati</taxon>
        <taxon>Pseudomonadota</taxon>
        <taxon>Gammaproteobacteria</taxon>
        <taxon>Methylococcales</taxon>
        <taxon>Methylococcaceae</taxon>
        <taxon>Methylobacter</taxon>
    </lineage>
</organism>
<comment type="caution">
    <text evidence="1">The sequence shown here is derived from an EMBL/GenBank/DDBJ whole genome shotgun (WGS) entry which is preliminary data.</text>
</comment>
<proteinExistence type="predicted"/>
<evidence type="ECO:0000313" key="2">
    <source>
        <dbReference type="Proteomes" id="UP000240010"/>
    </source>
</evidence>